<protein>
    <recommendedName>
        <fullName evidence="5">Reverse transcriptase zinc-binding domain-containing protein</fullName>
    </recommendedName>
</protein>
<evidence type="ECO:0000259" key="2">
    <source>
        <dbReference type="Pfam" id="PF13966"/>
    </source>
</evidence>
<evidence type="ECO:0000313" key="4">
    <source>
        <dbReference type="Proteomes" id="UP000525078"/>
    </source>
</evidence>
<feature type="domain" description="RNase H type-1" evidence="1">
    <location>
        <begin position="172"/>
        <end position="293"/>
    </location>
</feature>
<evidence type="ECO:0000313" key="3">
    <source>
        <dbReference type="EMBL" id="KAF4380093.1"/>
    </source>
</evidence>
<proteinExistence type="predicted"/>
<dbReference type="AlphaFoldDB" id="A0A7J6GAW1"/>
<accession>A0A7J6GAW1</accession>
<dbReference type="SUPFAM" id="SSF53098">
    <property type="entry name" value="Ribonuclease H-like"/>
    <property type="match status" value="1"/>
</dbReference>
<dbReference type="InterPro" id="IPR044730">
    <property type="entry name" value="RNase_H-like_dom_plant"/>
</dbReference>
<dbReference type="CDD" id="cd06222">
    <property type="entry name" value="RNase_H_like"/>
    <property type="match status" value="1"/>
</dbReference>
<dbReference type="InterPro" id="IPR052929">
    <property type="entry name" value="RNase_H-like_EbsB-rel"/>
</dbReference>
<gene>
    <name evidence="3" type="ORF">F8388_018217</name>
</gene>
<dbReference type="Proteomes" id="UP000525078">
    <property type="component" value="Unassembled WGS sequence"/>
</dbReference>
<organism evidence="3 4">
    <name type="scientific">Cannabis sativa</name>
    <name type="common">Hemp</name>
    <name type="synonym">Marijuana</name>
    <dbReference type="NCBI Taxonomy" id="3483"/>
    <lineage>
        <taxon>Eukaryota</taxon>
        <taxon>Viridiplantae</taxon>
        <taxon>Streptophyta</taxon>
        <taxon>Embryophyta</taxon>
        <taxon>Tracheophyta</taxon>
        <taxon>Spermatophyta</taxon>
        <taxon>Magnoliopsida</taxon>
        <taxon>eudicotyledons</taxon>
        <taxon>Gunneridae</taxon>
        <taxon>Pentapetalae</taxon>
        <taxon>rosids</taxon>
        <taxon>fabids</taxon>
        <taxon>Rosales</taxon>
        <taxon>Cannabaceae</taxon>
        <taxon>Cannabis</taxon>
    </lineage>
</organism>
<reference evidence="3 4" key="1">
    <citation type="journal article" date="2020" name="bioRxiv">
        <title>Sequence and annotation of 42 cannabis genomes reveals extensive copy number variation in cannabinoid synthesis and pathogen resistance genes.</title>
        <authorList>
            <person name="Mckernan K.J."/>
            <person name="Helbert Y."/>
            <person name="Kane L.T."/>
            <person name="Ebling H."/>
            <person name="Zhang L."/>
            <person name="Liu B."/>
            <person name="Eaton Z."/>
            <person name="Mclaughlin S."/>
            <person name="Kingan S."/>
            <person name="Baybayan P."/>
            <person name="Concepcion G."/>
            <person name="Jordan M."/>
            <person name="Riva A."/>
            <person name="Barbazuk W."/>
            <person name="Harkins T."/>
        </authorList>
    </citation>
    <scope>NUCLEOTIDE SEQUENCE [LARGE SCALE GENOMIC DNA]</scope>
    <source>
        <strain evidence="4">cv. Jamaican Lion 4</strain>
        <tissue evidence="3">Leaf</tissue>
    </source>
</reference>
<dbReference type="InterPro" id="IPR012337">
    <property type="entry name" value="RNaseH-like_sf"/>
</dbReference>
<name>A0A7J6GAW1_CANSA</name>
<dbReference type="PANTHER" id="PTHR47074:SF11">
    <property type="entry name" value="REVERSE TRANSCRIPTASE-LIKE PROTEIN"/>
    <property type="match status" value="1"/>
</dbReference>
<dbReference type="PANTHER" id="PTHR47074">
    <property type="entry name" value="BNAC02G40300D PROTEIN"/>
    <property type="match status" value="1"/>
</dbReference>
<dbReference type="InterPro" id="IPR002156">
    <property type="entry name" value="RNaseH_domain"/>
</dbReference>
<dbReference type="InterPro" id="IPR026960">
    <property type="entry name" value="RVT-Znf"/>
</dbReference>
<sequence>MWSLPLAPKLKHFLWRACHDILPTSHNLFKRKVLNTTCCCQCFYHDETLEHALFRCTTVQEVWNLTIFLEFIDKNAFLNCMDLLSLAATTYSARDYRYFLCFLWKLWNCRNNWLHTGLYTSPSQVLQWVGNYLDQYQSCNTRCSTPSSTPDIPLLSAENEPRTPSYSLRLSTDATRDVRTNKMGFGMTIQSSQGETLLTLATPWSGLHQPLLMEVHALQYALSWCHNHSLVPDNIVSDCKVLVNYICNNDTHNIHLNKFVTAINSLLSYFPKAFISYIPRGANKMAHSLAKKALGLDQEALWTSSTLAL</sequence>
<dbReference type="Gene3D" id="3.30.420.10">
    <property type="entry name" value="Ribonuclease H-like superfamily/Ribonuclease H"/>
    <property type="match status" value="1"/>
</dbReference>
<dbReference type="Pfam" id="PF13456">
    <property type="entry name" value="RVT_3"/>
    <property type="match status" value="1"/>
</dbReference>
<evidence type="ECO:0008006" key="5">
    <source>
        <dbReference type="Google" id="ProtNLM"/>
    </source>
</evidence>
<comment type="caution">
    <text evidence="3">The sequence shown here is derived from an EMBL/GenBank/DDBJ whole genome shotgun (WGS) entry which is preliminary data.</text>
</comment>
<dbReference type="Pfam" id="PF13966">
    <property type="entry name" value="zf-RVT"/>
    <property type="match status" value="1"/>
</dbReference>
<dbReference type="GO" id="GO:0003676">
    <property type="term" value="F:nucleic acid binding"/>
    <property type="evidence" value="ECO:0007669"/>
    <property type="project" value="InterPro"/>
</dbReference>
<dbReference type="InterPro" id="IPR036397">
    <property type="entry name" value="RNaseH_sf"/>
</dbReference>
<evidence type="ECO:0000259" key="1">
    <source>
        <dbReference type="Pfam" id="PF13456"/>
    </source>
</evidence>
<dbReference type="EMBL" id="JAATIP010000066">
    <property type="protein sequence ID" value="KAF4380093.1"/>
    <property type="molecule type" value="Genomic_DNA"/>
</dbReference>
<dbReference type="GO" id="GO:0004523">
    <property type="term" value="F:RNA-DNA hybrid ribonuclease activity"/>
    <property type="evidence" value="ECO:0007669"/>
    <property type="project" value="InterPro"/>
</dbReference>
<feature type="domain" description="Reverse transcriptase zinc-binding" evidence="2">
    <location>
        <begin position="1"/>
        <end position="63"/>
    </location>
</feature>